<evidence type="ECO:0000256" key="3">
    <source>
        <dbReference type="ARBA" id="ARBA00023157"/>
    </source>
</evidence>
<evidence type="ECO:0000259" key="5">
    <source>
        <dbReference type="Pfam" id="PF14368"/>
    </source>
</evidence>
<dbReference type="InterPro" id="IPR036312">
    <property type="entry name" value="Bifun_inhib/LTP/seed_sf"/>
</dbReference>
<keyword evidence="3" id="KW-1015">Disulfide bond</keyword>
<organism evidence="6 7">
    <name type="scientific">Cicer arietinum</name>
    <name type="common">Chickpea</name>
    <name type="synonym">Garbanzo</name>
    <dbReference type="NCBI Taxonomy" id="3827"/>
    <lineage>
        <taxon>Eukaryota</taxon>
        <taxon>Viridiplantae</taxon>
        <taxon>Streptophyta</taxon>
        <taxon>Embryophyta</taxon>
        <taxon>Tracheophyta</taxon>
        <taxon>Spermatophyta</taxon>
        <taxon>Magnoliopsida</taxon>
        <taxon>eudicotyledons</taxon>
        <taxon>Gunneridae</taxon>
        <taxon>Pentapetalae</taxon>
        <taxon>rosids</taxon>
        <taxon>fabids</taxon>
        <taxon>Fabales</taxon>
        <taxon>Fabaceae</taxon>
        <taxon>Papilionoideae</taxon>
        <taxon>50 kb inversion clade</taxon>
        <taxon>NPAAA clade</taxon>
        <taxon>Hologalegina</taxon>
        <taxon>IRL clade</taxon>
        <taxon>Cicereae</taxon>
        <taxon>Cicer</taxon>
    </lineage>
</organism>
<reference evidence="6" key="1">
    <citation type="journal article" date="2013" name="Nat. Biotechnol.">
        <title>Draft genome sequence of chickpea (Cicer arietinum) provides a resource for trait improvement.</title>
        <authorList>
            <person name="Varshney R.K."/>
            <person name="Song C."/>
            <person name="Saxena R.K."/>
            <person name="Azam S."/>
            <person name="Yu S."/>
            <person name="Sharpe A.G."/>
            <person name="Cannon S."/>
            <person name="Baek J."/>
            <person name="Rosen B.D."/>
            <person name="Tar'an B."/>
            <person name="Millan T."/>
            <person name="Zhang X."/>
            <person name="Ramsay L.D."/>
            <person name="Iwata A."/>
            <person name="Wang Y."/>
            <person name="Nelson W."/>
            <person name="Farmer A.D."/>
            <person name="Gaur P.M."/>
            <person name="Soderlund C."/>
            <person name="Penmetsa R.V."/>
            <person name="Xu C."/>
            <person name="Bharti A.K."/>
            <person name="He W."/>
            <person name="Winter P."/>
            <person name="Zhao S."/>
            <person name="Hane J.K."/>
            <person name="Carrasquilla-Garcia N."/>
            <person name="Condie J.A."/>
            <person name="Upadhyaya H.D."/>
            <person name="Luo M.C."/>
            <person name="Thudi M."/>
            <person name="Gowda C.L."/>
            <person name="Singh N.P."/>
            <person name="Lichtenzveig J."/>
            <person name="Gali K.K."/>
            <person name="Rubio J."/>
            <person name="Nadarajan N."/>
            <person name="Dolezel J."/>
            <person name="Bansal K.C."/>
            <person name="Xu X."/>
            <person name="Edwards D."/>
            <person name="Zhang G."/>
            <person name="Kahl G."/>
            <person name="Gil J."/>
            <person name="Singh K.B."/>
            <person name="Datta S.K."/>
            <person name="Jackson S.A."/>
            <person name="Wang J."/>
            <person name="Cook D.R."/>
        </authorList>
    </citation>
    <scope>NUCLEOTIDE SEQUENCE [LARGE SCALE GENOMIC DNA]</scope>
    <source>
        <strain evidence="6">cv. CDC Frontier</strain>
    </source>
</reference>
<feature type="chain" id="PRO_5010215443" evidence="4">
    <location>
        <begin position="26"/>
        <end position="122"/>
    </location>
</feature>
<dbReference type="PaxDb" id="3827-XP_004488093.1"/>
<keyword evidence="6" id="KW-1185">Reference proteome</keyword>
<dbReference type="AlphaFoldDB" id="A0A1S3EEH8"/>
<reference evidence="7" key="2">
    <citation type="submission" date="2025-08" db="UniProtKB">
        <authorList>
            <consortium name="RefSeq"/>
        </authorList>
    </citation>
    <scope>IDENTIFICATION</scope>
    <source>
        <tissue evidence="7">Etiolated seedlings</tissue>
    </source>
</reference>
<feature type="signal peptide" evidence="4">
    <location>
        <begin position="1"/>
        <end position="25"/>
    </location>
</feature>
<dbReference type="InterPro" id="IPR000528">
    <property type="entry name" value="Plant_nsLTP"/>
</dbReference>
<dbReference type="CDD" id="cd01960">
    <property type="entry name" value="nsLTP1"/>
    <property type="match status" value="1"/>
</dbReference>
<feature type="domain" description="Bifunctional inhibitor/plant lipid transfer protein/seed storage helical" evidence="5">
    <location>
        <begin position="23"/>
        <end position="109"/>
    </location>
</feature>
<dbReference type="STRING" id="3827.A0A1S3EEH8"/>
<keyword evidence="2 4" id="KW-0732">Signal</keyword>
<dbReference type="Gene3D" id="1.10.110.10">
    <property type="entry name" value="Plant lipid-transfer and hydrophobic proteins"/>
    <property type="match status" value="1"/>
</dbReference>
<sequence>MARKNMVDLLVFVMVLALLRTSINASLIDGFICIKVKLSLYPCVTFLESSTSTKPPINCCEGANSLLQMASTTIDRRNVCKCLISTSTKSKVNSTRAKELPQLCSINISFPLNSDINCDSIP</sequence>
<dbReference type="Proteomes" id="UP000087171">
    <property type="component" value="Chromosome Ca1"/>
</dbReference>
<gene>
    <name evidence="7" type="primary">LOC101492130</name>
</gene>
<evidence type="ECO:0000256" key="1">
    <source>
        <dbReference type="ARBA" id="ARBA00009748"/>
    </source>
</evidence>
<dbReference type="RefSeq" id="XP_012574240.1">
    <property type="nucleotide sequence ID" value="XM_012718786.2"/>
</dbReference>
<evidence type="ECO:0000313" key="6">
    <source>
        <dbReference type="Proteomes" id="UP000087171"/>
    </source>
</evidence>
<dbReference type="InterPro" id="IPR016140">
    <property type="entry name" value="Bifunc_inhib/LTP/seed_store"/>
</dbReference>
<evidence type="ECO:0000256" key="4">
    <source>
        <dbReference type="SAM" id="SignalP"/>
    </source>
</evidence>
<dbReference type="OrthoDB" id="1377674at2759"/>
<dbReference type="GO" id="GO:0006869">
    <property type="term" value="P:lipid transport"/>
    <property type="evidence" value="ECO:0007669"/>
    <property type="project" value="InterPro"/>
</dbReference>
<dbReference type="SUPFAM" id="SSF47699">
    <property type="entry name" value="Bifunctional inhibitor/lipid-transfer protein/seed storage 2S albumin"/>
    <property type="match status" value="1"/>
</dbReference>
<proteinExistence type="inferred from homology"/>
<comment type="similarity">
    <text evidence="1">Belongs to the plant LTP family.</text>
</comment>
<dbReference type="PRINTS" id="PR00382">
    <property type="entry name" value="LIPIDTRNSFER"/>
</dbReference>
<name>A0A1S3EEH8_CICAR</name>
<dbReference type="PANTHER" id="PTHR33076">
    <property type="entry name" value="NON-SPECIFIC LIPID-TRANSFER PROTEIN 2-RELATED"/>
    <property type="match status" value="1"/>
</dbReference>
<accession>A0A1S3EEH8</accession>
<dbReference type="Pfam" id="PF14368">
    <property type="entry name" value="LTP_2"/>
    <property type="match status" value="1"/>
</dbReference>
<dbReference type="GO" id="GO:0008289">
    <property type="term" value="F:lipid binding"/>
    <property type="evidence" value="ECO:0007669"/>
    <property type="project" value="InterPro"/>
</dbReference>
<protein>
    <submittedName>
        <fullName evidence="7">Non-specific lipid-transfer protein-like</fullName>
    </submittedName>
</protein>
<evidence type="ECO:0000313" key="7">
    <source>
        <dbReference type="RefSeq" id="XP_012574240.1"/>
    </source>
</evidence>
<evidence type="ECO:0000256" key="2">
    <source>
        <dbReference type="ARBA" id="ARBA00022729"/>
    </source>
</evidence>